<evidence type="ECO:0000256" key="2">
    <source>
        <dbReference type="ARBA" id="ARBA00022729"/>
    </source>
</evidence>
<dbReference type="PATRIC" id="fig|111780.3.peg.3808"/>
<reference evidence="14" key="1">
    <citation type="journal article" date="2013" name="Proc. Natl. Acad. Sci. U.S.A.">
        <title>Improving the coverage of the cyanobacterial phylum using diversity-driven genome sequencing.</title>
        <authorList>
            <person name="Shih P.M."/>
            <person name="Wu D."/>
            <person name="Latifi A."/>
            <person name="Axen S.D."/>
            <person name="Fewer D.P."/>
            <person name="Talla E."/>
            <person name="Calteau A."/>
            <person name="Cai F."/>
            <person name="Tandeau de Marsac N."/>
            <person name="Rippka R."/>
            <person name="Herdman M."/>
            <person name="Sivonen K."/>
            <person name="Coursin T."/>
            <person name="Laurent T."/>
            <person name="Goodwin L."/>
            <person name="Nolan M."/>
            <person name="Davenport K.W."/>
            <person name="Han C.S."/>
            <person name="Rubin E.M."/>
            <person name="Eisen J.A."/>
            <person name="Woyke T."/>
            <person name="Gugger M."/>
            <person name="Kerfeld C.A."/>
        </authorList>
    </citation>
    <scope>NUCLEOTIDE SEQUENCE [LARGE SCALE GENOMIC DNA]</scope>
    <source>
        <strain evidence="14">ATCC 29371 / PCC 7437</strain>
    </source>
</reference>
<dbReference type="KEGG" id="scs:Sta7437_3679"/>
<keyword evidence="2 8" id="KW-0732">Signal</keyword>
<feature type="signal peptide" evidence="8">
    <location>
        <begin position="1"/>
        <end position="26"/>
    </location>
</feature>
<dbReference type="Pfam" id="PF00263">
    <property type="entry name" value="Secretin"/>
    <property type="match status" value="1"/>
</dbReference>
<protein>
    <submittedName>
        <fullName evidence="13">Type II and III secretion system protein</fullName>
    </submittedName>
</protein>
<dbReference type="InterPro" id="IPR005644">
    <property type="entry name" value="NolW-like"/>
</dbReference>
<dbReference type="InterPro" id="IPR004846">
    <property type="entry name" value="T2SS/T3SS_dom"/>
</dbReference>
<comment type="similarity">
    <text evidence="5">Belongs to the bacterial secretin family.</text>
</comment>
<evidence type="ECO:0000313" key="13">
    <source>
        <dbReference type="EMBL" id="AFZ37175.1"/>
    </source>
</evidence>
<comment type="subcellular location">
    <subcellularLocation>
        <location evidence="6">Cell outer membrane</location>
    </subcellularLocation>
</comment>
<dbReference type="STRING" id="111780.Sta7437_3679"/>
<feature type="domain" description="Type II/III secretion system secretin-like" evidence="9">
    <location>
        <begin position="609"/>
        <end position="779"/>
    </location>
</feature>
<dbReference type="GO" id="GO:0009279">
    <property type="term" value="C:cell outer membrane"/>
    <property type="evidence" value="ECO:0007669"/>
    <property type="project" value="UniProtKB-SubCell"/>
</dbReference>
<keyword evidence="1 6" id="KW-0813">Transport</keyword>
<evidence type="ECO:0000256" key="6">
    <source>
        <dbReference type="RuleBase" id="RU004004"/>
    </source>
</evidence>
<dbReference type="Gene3D" id="3.30.1370.120">
    <property type="match status" value="1"/>
</dbReference>
<dbReference type="eggNOG" id="COG1450">
    <property type="taxonomic scope" value="Bacteria"/>
</dbReference>
<dbReference type="OrthoDB" id="9779724at2"/>
<evidence type="ECO:0000313" key="14">
    <source>
        <dbReference type="Proteomes" id="UP000010473"/>
    </source>
</evidence>
<dbReference type="InterPro" id="IPR021731">
    <property type="entry name" value="AMIN_dom"/>
</dbReference>
<evidence type="ECO:0000256" key="3">
    <source>
        <dbReference type="ARBA" id="ARBA00023136"/>
    </source>
</evidence>
<evidence type="ECO:0000259" key="10">
    <source>
        <dbReference type="Pfam" id="PF03958"/>
    </source>
</evidence>
<keyword evidence="3" id="KW-0472">Membrane</keyword>
<dbReference type="GO" id="GO:0015627">
    <property type="term" value="C:type II protein secretion system complex"/>
    <property type="evidence" value="ECO:0007669"/>
    <property type="project" value="TreeGrafter"/>
</dbReference>
<feature type="chain" id="PRO_5003938068" evidence="8">
    <location>
        <begin position="27"/>
        <end position="809"/>
    </location>
</feature>
<feature type="compositionally biased region" description="Low complexity" evidence="7">
    <location>
        <begin position="184"/>
        <end position="195"/>
    </location>
</feature>
<sequence length="809" mass="87785">MSNYYNQILFLTGTALTILAAQSSQAANNQIAKVEVNSLEHGIELRLHTDGKQTKNLSFFTVNQKNKLEANLLNTDLNLLQGKSFSKKNPFPGVSSLEIKQIDGEHTQISIATKPNFPVEQLLQQQGQEIILSLLAEAQGKKAESKSNSLTQLVTEKFNYAREFITAQIPTNVEEKTYTPPPNTSNSNPNVLVPNPEIIIGEGEKNNQQNETTSPSEPAYLPRAVAPPVGDMAVSNINTNPDLIDLGSSALVPRLVLRDAPVREVLSLLARSAGLNVVFAQGTQAQAAGEGETKEQTVSLDLENQPVQEVFNSVLLISGLNANRQGNIIYVGEKLPAQARNLVSRTIRLNQVRAENAALFLASQGAEGQRLTTEIEEVIDQDTGRVVQRKEKPAQLQSLQGAAGGREAEVDNTSPQLLKGLQVATDDRLNSITIVGEPRKVETATAFLTQLDARRRQVAVNVKVIDVNLLNEDLFNSSFSFGINDTFFVQDQGSAIMNFGDTKPPNTAQVTNSQFFPSVIPLQVPGAELDSFLDIQNAPFSNITTGLNDFVNSVSPYARPNFGTRNNPFQPGVSDITPNIEDGTVEYEYSLPSLFQFPKKFLASLEAQITSGNAKVLTDPTLMVQEGQQATVKLAQNVVESVETEIDAESGTRTITPVIAEAGLVLTVNVERIDDNGFVGLSVSPSVTSVGQTQEFDSGGGATNVLNLLSKREVSSGLIRLRDGQTLILSGIIQDQERTTVSKVPILGDIPLLGSLFRSTNKTNERAEVIVLLTPQVVDEQAGFGYNYRPGQEAREMLQQRGFTLPNSP</sequence>
<feature type="region of interest" description="Disordered" evidence="7">
    <location>
        <begin position="389"/>
        <end position="411"/>
    </location>
</feature>
<dbReference type="Pfam" id="PF07660">
    <property type="entry name" value="STN"/>
    <property type="match status" value="1"/>
</dbReference>
<evidence type="ECO:0000256" key="4">
    <source>
        <dbReference type="ARBA" id="ARBA00023237"/>
    </source>
</evidence>
<evidence type="ECO:0000259" key="11">
    <source>
        <dbReference type="Pfam" id="PF07660"/>
    </source>
</evidence>
<keyword evidence="4" id="KW-0998">Cell outer membrane</keyword>
<evidence type="ECO:0000259" key="9">
    <source>
        <dbReference type="Pfam" id="PF00263"/>
    </source>
</evidence>
<gene>
    <name evidence="13" type="ordered locus">Sta7437_3679</name>
</gene>
<dbReference type="Proteomes" id="UP000010473">
    <property type="component" value="Chromosome"/>
</dbReference>
<dbReference type="InterPro" id="IPR050810">
    <property type="entry name" value="Bact_Secretion_Sys_Channel"/>
</dbReference>
<proteinExistence type="inferred from homology"/>
<evidence type="ECO:0000256" key="5">
    <source>
        <dbReference type="RuleBase" id="RU004003"/>
    </source>
</evidence>
<organism evidence="13 14">
    <name type="scientific">Stanieria cyanosphaera (strain ATCC 29371 / PCC 7437)</name>
    <dbReference type="NCBI Taxonomy" id="111780"/>
    <lineage>
        <taxon>Bacteria</taxon>
        <taxon>Bacillati</taxon>
        <taxon>Cyanobacteriota</taxon>
        <taxon>Cyanophyceae</taxon>
        <taxon>Pleurocapsales</taxon>
        <taxon>Dermocarpellaceae</taxon>
        <taxon>Stanieria</taxon>
    </lineage>
</organism>
<dbReference type="Pfam" id="PF03958">
    <property type="entry name" value="Secretin_N"/>
    <property type="match status" value="1"/>
</dbReference>
<dbReference type="eggNOG" id="COG4796">
    <property type="taxonomic scope" value="Bacteria"/>
</dbReference>
<evidence type="ECO:0000259" key="12">
    <source>
        <dbReference type="Pfam" id="PF11741"/>
    </source>
</evidence>
<name>K9XX45_STAC7</name>
<dbReference type="RefSeq" id="WP_015194836.1">
    <property type="nucleotide sequence ID" value="NC_019748.1"/>
</dbReference>
<dbReference type="EMBL" id="CP003653">
    <property type="protein sequence ID" value="AFZ37175.1"/>
    <property type="molecule type" value="Genomic_DNA"/>
</dbReference>
<dbReference type="PANTHER" id="PTHR30332">
    <property type="entry name" value="PROBABLE GENERAL SECRETION PATHWAY PROTEIN D"/>
    <property type="match status" value="1"/>
</dbReference>
<evidence type="ECO:0000256" key="1">
    <source>
        <dbReference type="ARBA" id="ARBA00022448"/>
    </source>
</evidence>
<dbReference type="PANTHER" id="PTHR30332:SF17">
    <property type="entry name" value="TYPE IV PILIATION SYSTEM PROTEIN DR_0774-RELATED"/>
    <property type="match status" value="1"/>
</dbReference>
<feature type="domain" description="NolW-like" evidence="10">
    <location>
        <begin position="344"/>
        <end position="457"/>
    </location>
</feature>
<dbReference type="HOGENOM" id="CLU_015106_0_0_3"/>
<dbReference type="AlphaFoldDB" id="K9XX45"/>
<feature type="domain" description="Secretin/TonB short N-terminal" evidence="11">
    <location>
        <begin position="295"/>
        <end position="333"/>
    </location>
</feature>
<evidence type="ECO:0000256" key="8">
    <source>
        <dbReference type="SAM" id="SignalP"/>
    </source>
</evidence>
<evidence type="ECO:0000256" key="7">
    <source>
        <dbReference type="SAM" id="MobiDB-lite"/>
    </source>
</evidence>
<keyword evidence="14" id="KW-1185">Reference proteome</keyword>
<dbReference type="Pfam" id="PF11741">
    <property type="entry name" value="AMIN"/>
    <property type="match status" value="1"/>
</dbReference>
<accession>K9XX45</accession>
<dbReference type="GO" id="GO:0009306">
    <property type="term" value="P:protein secretion"/>
    <property type="evidence" value="ECO:0007669"/>
    <property type="project" value="InterPro"/>
</dbReference>
<feature type="region of interest" description="Disordered" evidence="7">
    <location>
        <begin position="174"/>
        <end position="195"/>
    </location>
</feature>
<dbReference type="InterPro" id="IPR011662">
    <property type="entry name" value="Secretin/TonB_short_N"/>
</dbReference>
<feature type="domain" description="AMIN" evidence="12">
    <location>
        <begin position="40"/>
        <end position="120"/>
    </location>
</feature>
<dbReference type="InterPro" id="IPR038591">
    <property type="entry name" value="NolW-like_sf"/>
</dbReference>